<dbReference type="STRING" id="351605.Gura_1013"/>
<evidence type="ECO:0000256" key="1">
    <source>
        <dbReference type="SAM" id="Coils"/>
    </source>
</evidence>
<reference evidence="2 3" key="1">
    <citation type="submission" date="2007-05" db="EMBL/GenBank/DDBJ databases">
        <title>Complete sequence of Geobacter uraniireducens Rf4.</title>
        <authorList>
            <consortium name="US DOE Joint Genome Institute"/>
            <person name="Copeland A."/>
            <person name="Lucas S."/>
            <person name="Lapidus A."/>
            <person name="Barry K."/>
            <person name="Detter J.C."/>
            <person name="Glavina del Rio T."/>
            <person name="Hammon N."/>
            <person name="Israni S."/>
            <person name="Dalin E."/>
            <person name="Tice H."/>
            <person name="Pitluck S."/>
            <person name="Chertkov O."/>
            <person name="Brettin T."/>
            <person name="Bruce D."/>
            <person name="Han C."/>
            <person name="Schmutz J."/>
            <person name="Larimer F."/>
            <person name="Land M."/>
            <person name="Hauser L."/>
            <person name="Kyrpides N."/>
            <person name="Mikhailova N."/>
            <person name="Shelobolina E."/>
            <person name="Aklujkar M."/>
            <person name="Lovley D."/>
            <person name="Richardson P."/>
        </authorList>
    </citation>
    <scope>NUCLEOTIDE SEQUENCE [LARGE SCALE GENOMIC DNA]</scope>
    <source>
        <strain evidence="2 3">Rf4</strain>
    </source>
</reference>
<protein>
    <submittedName>
        <fullName evidence="2">Chromosome segregation ATPase-like protein</fullName>
    </submittedName>
</protein>
<keyword evidence="3" id="KW-1185">Reference proteome</keyword>
<dbReference type="RefSeq" id="WP_011937943.1">
    <property type="nucleotide sequence ID" value="NC_009483.1"/>
</dbReference>
<name>A5GB25_GEOUR</name>
<feature type="coiled-coil region" evidence="1">
    <location>
        <begin position="1194"/>
        <end position="1221"/>
    </location>
</feature>
<dbReference type="KEGG" id="gur:Gura_1013"/>
<dbReference type="OrthoDB" id="8262777at2"/>
<proteinExistence type="predicted"/>
<dbReference type="EMBL" id="CP000698">
    <property type="protein sequence ID" value="ABQ25219.1"/>
    <property type="molecule type" value="Genomic_DNA"/>
</dbReference>
<dbReference type="Proteomes" id="UP000006695">
    <property type="component" value="Chromosome"/>
</dbReference>
<evidence type="ECO:0000313" key="2">
    <source>
        <dbReference type="EMBL" id="ABQ25219.1"/>
    </source>
</evidence>
<gene>
    <name evidence="2" type="ordered locus">Gura_1013</name>
</gene>
<organism evidence="2 3">
    <name type="scientific">Geotalea uraniireducens (strain Rf4)</name>
    <name type="common">Geobacter uraniireducens</name>
    <dbReference type="NCBI Taxonomy" id="351605"/>
    <lineage>
        <taxon>Bacteria</taxon>
        <taxon>Pseudomonadati</taxon>
        <taxon>Thermodesulfobacteriota</taxon>
        <taxon>Desulfuromonadia</taxon>
        <taxon>Geobacterales</taxon>
        <taxon>Geobacteraceae</taxon>
        <taxon>Geotalea</taxon>
    </lineage>
</organism>
<feature type="coiled-coil region" evidence="1">
    <location>
        <begin position="508"/>
        <end position="556"/>
    </location>
</feature>
<evidence type="ECO:0000313" key="3">
    <source>
        <dbReference type="Proteomes" id="UP000006695"/>
    </source>
</evidence>
<dbReference type="HOGENOM" id="CLU_249896_0_0_7"/>
<feature type="coiled-coil region" evidence="1">
    <location>
        <begin position="439"/>
        <end position="473"/>
    </location>
</feature>
<sequence length="1458" mass="160916">MPNLLSVRFSKVGYSDARIDGLGYSLARDGEAKNSLVLTGNGGGKTTQVHLLFSLFLPQRRELMSYQDNTGRRFEYYFEENEIAFIASEWSIPNSQIPLGGRQRTRVIGRFTQFTNREKYEYETYFFSFIADDELGIDDLPITSSIPHRVKAYCRTISEAKKYLKETFGKQPWREFFGPTDKMEYWQNYLRSLGFNIDIFRLMQMFTMSEGDPGAFLKRYCSQEAVLGMITKEVMDSNSTARLRDMLVQHRDSISLAPMTRAQITAYNALSELFSKMEPVAAKLMVADQAFAKAVAELGTVAARINATLAVESQKVADLSQIQAADKAILAAEKKNLGEMQAELRGVIERLASLASQAARAQYQEITEQLGKKSALVTAMRAVVDQVEVMNAKTTRDDLSRRLDALAEPTRNLADELAMAEQLLAEYLVQDLNAASTAVKKLEADEREAVEARKGLVNEKQELLAELAGQKKEQAMLQGVEDERARSLAAIPWHESGLQDGTQVQPRLAALEAESADLKGRLVSAQNEQADLKAELVSVEHRLKDHNEKLEALGKERGKAWAAFEDFQKRYASVAEMPGIKGLFQLDTPNLFLTGLDSRLKGSVASCEIDIRKLECDIASREERIQAIEKNGGLLPSSMDVETVLDALRSAKLDAHSYWQVFSQQNRAPEEAVRELGKDPFRVGGVAVSGPVALEKAREILAACNVLAPVAVSDYSVAIKSREESGFVVFPDAALAIDRKEAERFCTTARGEIGSMEAKIAIIKTARDAAAESRDALVSFLGGYNESSEALFKGDLVRLDNAIQACSSEIGTLTEKHAAVLELLAQVKNTCDMLADAIRKLEPLIQQVSKHIARYEQGRDDRLRRMQQLSLANSSTGRAVELLEERILVSEGVEREARDAAEKGRALASGITSELNKLGGIRKAPTDIFRTLATNTASARELHSGKSRALESANANEEYLRMQAMFDAAQKTYEERQRSWDRRHGGLTADALSNARWQVASTVATEDDYQRAVQEKNEAYESQVTAKQARDTLAKEEESHKKAHFNLPVIPCSLEQVEGRTREAWLSTAIEELTAAVAARSEAVANRAADLASAEYQVQLLSTLASDLQVADEVCAPYANFQEAQQDLAAAKKAEKLASTERDSLGRDLGALNIDLAELLDQDLCAPIASMGSLIKEEQRRSGGVLKEDVTGFLDRIHNAIESLKFELSQHERNEQKVVEQVVLDVKKAFGYLSKLATRSKVPALGGIWAEWSGKPFIQFRTRIEIDSDTSRQAIADTVTMISQIPGVLPAGDEIIHTALSAVLGKAYIIETLKPDTSPTTVYKGIEHPTGLNAWSGGERLSGAVLFYLAICNLLSVDGQGGNVMLLDNPFGSCTNIDFIRLVIALTRQYGVQIVACTPTENEDIRRLFPLNIMIRKGGTDGIIKSTGKPIVRYEKTVYNEGEIATLEISREVPHATS</sequence>
<keyword evidence="1" id="KW-0175">Coiled coil</keyword>
<accession>A5GB25</accession>